<dbReference type="AlphaFoldDB" id="A0A4Q4KPM1"/>
<dbReference type="PROSITE" id="PS51084">
    <property type="entry name" value="HIT_2"/>
    <property type="match status" value="1"/>
</dbReference>
<reference evidence="5 6" key="1">
    <citation type="submission" date="2019-02" db="EMBL/GenBank/DDBJ databases">
        <title>Genome sequence of the sea-ice species Brumimicrobium glaciale.</title>
        <authorList>
            <person name="Bowman J.P."/>
        </authorList>
    </citation>
    <scope>NUCLEOTIDE SEQUENCE [LARGE SCALE GENOMIC DNA]</scope>
    <source>
        <strain evidence="5 6">IC156</strain>
    </source>
</reference>
<gene>
    <name evidence="5" type="ORF">ERX46_06700</name>
</gene>
<organism evidence="5 6">
    <name type="scientific">Brumimicrobium glaciale</name>
    <dbReference type="NCBI Taxonomy" id="200475"/>
    <lineage>
        <taxon>Bacteria</taxon>
        <taxon>Pseudomonadati</taxon>
        <taxon>Bacteroidota</taxon>
        <taxon>Flavobacteriia</taxon>
        <taxon>Flavobacteriales</taxon>
        <taxon>Crocinitomicaceae</taxon>
        <taxon>Brumimicrobium</taxon>
    </lineage>
</organism>
<dbReference type="GO" id="GO:0009117">
    <property type="term" value="P:nucleotide metabolic process"/>
    <property type="evidence" value="ECO:0007669"/>
    <property type="project" value="TreeGrafter"/>
</dbReference>
<dbReference type="Pfam" id="PF01230">
    <property type="entry name" value="HIT"/>
    <property type="match status" value="1"/>
</dbReference>
<dbReference type="Gene3D" id="3.30.428.10">
    <property type="entry name" value="HIT-like"/>
    <property type="match status" value="1"/>
</dbReference>
<protein>
    <submittedName>
        <fullName evidence="5">HIT family protein</fullName>
    </submittedName>
</protein>
<sequence>MSSIFTKIISGEIPSYKVAENDKFLAFLDIQPIVKGHVLVIPKKPIDYIFDIEDNLLGEFMSFAKSVAKQMDKVFDCKKIGMTVIGLEVPHAHIHLIPINGIADMDFGKAKLSLPSEEMESIAKMIKEA</sequence>
<feature type="active site" description="Tele-AMP-histidine intermediate" evidence="1">
    <location>
        <position position="93"/>
    </location>
</feature>
<dbReference type="PANTHER" id="PTHR46648">
    <property type="entry name" value="HIT FAMILY PROTEIN 1"/>
    <property type="match status" value="1"/>
</dbReference>
<evidence type="ECO:0000259" key="4">
    <source>
        <dbReference type="PROSITE" id="PS51084"/>
    </source>
</evidence>
<dbReference type="InterPro" id="IPR036265">
    <property type="entry name" value="HIT-like_sf"/>
</dbReference>
<dbReference type="OrthoDB" id="9784774at2"/>
<dbReference type="GO" id="GO:0003824">
    <property type="term" value="F:catalytic activity"/>
    <property type="evidence" value="ECO:0007669"/>
    <property type="project" value="InterPro"/>
</dbReference>
<dbReference type="InterPro" id="IPR011146">
    <property type="entry name" value="HIT-like"/>
</dbReference>
<dbReference type="PRINTS" id="PR00332">
    <property type="entry name" value="HISTRIAD"/>
</dbReference>
<dbReference type="RefSeq" id="WP_130093066.1">
    <property type="nucleotide sequence ID" value="NZ_SETE01000002.1"/>
</dbReference>
<feature type="short sequence motif" description="Histidine triad motif" evidence="2 3">
    <location>
        <begin position="91"/>
        <end position="95"/>
    </location>
</feature>
<dbReference type="Proteomes" id="UP000293952">
    <property type="component" value="Unassembled WGS sequence"/>
</dbReference>
<evidence type="ECO:0000256" key="2">
    <source>
        <dbReference type="PIRSR" id="PIRSR601310-3"/>
    </source>
</evidence>
<dbReference type="InterPro" id="IPR001310">
    <property type="entry name" value="Histidine_triad_HIT"/>
</dbReference>
<dbReference type="SUPFAM" id="SSF54197">
    <property type="entry name" value="HIT-like"/>
    <property type="match status" value="1"/>
</dbReference>
<proteinExistence type="predicted"/>
<dbReference type="EMBL" id="SETE01000002">
    <property type="protein sequence ID" value="RYM35058.1"/>
    <property type="molecule type" value="Genomic_DNA"/>
</dbReference>
<evidence type="ECO:0000256" key="3">
    <source>
        <dbReference type="PROSITE-ProRule" id="PRU00464"/>
    </source>
</evidence>
<evidence type="ECO:0000313" key="5">
    <source>
        <dbReference type="EMBL" id="RYM35058.1"/>
    </source>
</evidence>
<name>A0A4Q4KPM1_9FLAO</name>
<keyword evidence="6" id="KW-1185">Reference proteome</keyword>
<dbReference type="PANTHER" id="PTHR46648:SF1">
    <property type="entry name" value="ADENOSINE 5'-MONOPHOSPHORAMIDASE HNT1"/>
    <property type="match status" value="1"/>
</dbReference>
<evidence type="ECO:0000256" key="1">
    <source>
        <dbReference type="PIRSR" id="PIRSR601310-1"/>
    </source>
</evidence>
<comment type="caution">
    <text evidence="5">The sequence shown here is derived from an EMBL/GenBank/DDBJ whole genome shotgun (WGS) entry which is preliminary data.</text>
</comment>
<evidence type="ECO:0000313" key="6">
    <source>
        <dbReference type="Proteomes" id="UP000293952"/>
    </source>
</evidence>
<feature type="domain" description="HIT" evidence="4">
    <location>
        <begin position="4"/>
        <end position="107"/>
    </location>
</feature>
<accession>A0A4Q4KPM1</accession>